<dbReference type="OrthoDB" id="9815641at2"/>
<evidence type="ECO:0000256" key="8">
    <source>
        <dbReference type="ARBA" id="ARBA00025699"/>
    </source>
</evidence>
<feature type="domain" description="Ribosomal RNA small subunit methyltransferase E PUA-like" evidence="12">
    <location>
        <begin position="21"/>
        <end position="60"/>
    </location>
</feature>
<dbReference type="STRING" id="39841.SAMN05660836_00779"/>
<evidence type="ECO:0000259" key="11">
    <source>
        <dbReference type="Pfam" id="PF04452"/>
    </source>
</evidence>
<dbReference type="NCBIfam" id="TIGR00046">
    <property type="entry name" value="RsmE family RNA methyltransferase"/>
    <property type="match status" value="1"/>
</dbReference>
<dbReference type="InterPro" id="IPR006700">
    <property type="entry name" value="RsmE"/>
</dbReference>
<dbReference type="PIRSF" id="PIRSF015601">
    <property type="entry name" value="MTase_slr0722"/>
    <property type="match status" value="1"/>
</dbReference>
<dbReference type="Gene3D" id="3.40.1280.10">
    <property type="match status" value="1"/>
</dbReference>
<keyword evidence="4 10" id="KW-0698">rRNA processing</keyword>
<accession>A0A1I4S5Z2</accession>
<dbReference type="RefSeq" id="WP_093393634.1">
    <property type="nucleotide sequence ID" value="NZ_FOUU01000002.1"/>
</dbReference>
<gene>
    <name evidence="13" type="ORF">SAMN05660836_00779</name>
</gene>
<dbReference type="InterPro" id="IPR046887">
    <property type="entry name" value="RsmE_PUA-like"/>
</dbReference>
<dbReference type="PANTHER" id="PTHR30027">
    <property type="entry name" value="RIBOSOMAL RNA SMALL SUBUNIT METHYLTRANSFERASE E"/>
    <property type="match status" value="1"/>
</dbReference>
<dbReference type="Pfam" id="PF20260">
    <property type="entry name" value="PUA_4"/>
    <property type="match status" value="1"/>
</dbReference>
<protein>
    <recommendedName>
        <fullName evidence="10">Ribosomal RNA small subunit methyltransferase E</fullName>
        <ecNumber evidence="10">2.1.1.193</ecNumber>
    </recommendedName>
</protein>
<dbReference type="CDD" id="cd18084">
    <property type="entry name" value="RsmE-like"/>
    <property type="match status" value="1"/>
</dbReference>
<keyword evidence="3 10" id="KW-0963">Cytoplasm</keyword>
<evidence type="ECO:0000313" key="13">
    <source>
        <dbReference type="EMBL" id="SFM59917.1"/>
    </source>
</evidence>
<dbReference type="SUPFAM" id="SSF75217">
    <property type="entry name" value="alpha/beta knot"/>
    <property type="match status" value="1"/>
</dbReference>
<keyword evidence="7 10" id="KW-0949">S-adenosyl-L-methionine</keyword>
<dbReference type="PANTHER" id="PTHR30027:SF3">
    <property type="entry name" value="16S RRNA (URACIL(1498)-N(3))-METHYLTRANSFERASE"/>
    <property type="match status" value="1"/>
</dbReference>
<proteinExistence type="inferred from homology"/>
<dbReference type="GO" id="GO:0070475">
    <property type="term" value="P:rRNA base methylation"/>
    <property type="evidence" value="ECO:0007669"/>
    <property type="project" value="TreeGrafter"/>
</dbReference>
<dbReference type="GO" id="GO:0070042">
    <property type="term" value="F:rRNA (uridine-N3-)-methyltransferase activity"/>
    <property type="evidence" value="ECO:0007669"/>
    <property type="project" value="TreeGrafter"/>
</dbReference>
<dbReference type="EMBL" id="FOUU01000002">
    <property type="protein sequence ID" value="SFM59917.1"/>
    <property type="molecule type" value="Genomic_DNA"/>
</dbReference>
<evidence type="ECO:0000256" key="7">
    <source>
        <dbReference type="ARBA" id="ARBA00022691"/>
    </source>
</evidence>
<name>A0A1I4S5Z2_9BACT</name>
<dbReference type="InterPro" id="IPR029026">
    <property type="entry name" value="tRNA_m1G_MTases_N"/>
</dbReference>
<evidence type="ECO:0000256" key="6">
    <source>
        <dbReference type="ARBA" id="ARBA00022679"/>
    </source>
</evidence>
<comment type="catalytic activity">
    <reaction evidence="9 10">
        <text>uridine(1498) in 16S rRNA + S-adenosyl-L-methionine = N(3)-methyluridine(1498) in 16S rRNA + S-adenosyl-L-homocysteine + H(+)</text>
        <dbReference type="Rhea" id="RHEA:42920"/>
        <dbReference type="Rhea" id="RHEA-COMP:10283"/>
        <dbReference type="Rhea" id="RHEA-COMP:10284"/>
        <dbReference type="ChEBI" id="CHEBI:15378"/>
        <dbReference type="ChEBI" id="CHEBI:57856"/>
        <dbReference type="ChEBI" id="CHEBI:59789"/>
        <dbReference type="ChEBI" id="CHEBI:65315"/>
        <dbReference type="ChEBI" id="CHEBI:74502"/>
        <dbReference type="EC" id="2.1.1.193"/>
    </reaction>
</comment>
<dbReference type="InterPro" id="IPR046886">
    <property type="entry name" value="RsmE_MTase_dom"/>
</dbReference>
<dbReference type="GO" id="GO:0005737">
    <property type="term" value="C:cytoplasm"/>
    <property type="evidence" value="ECO:0007669"/>
    <property type="project" value="UniProtKB-SubCell"/>
</dbReference>
<comment type="function">
    <text evidence="8 10">Specifically methylates the N3 position of the uracil ring of uridine 1498 (m3U1498) in 16S rRNA. Acts on the fully assembled 30S ribosomal subunit.</text>
</comment>
<dbReference type="Proteomes" id="UP000199611">
    <property type="component" value="Unassembled WGS sequence"/>
</dbReference>
<evidence type="ECO:0000256" key="2">
    <source>
        <dbReference type="ARBA" id="ARBA00005528"/>
    </source>
</evidence>
<evidence type="ECO:0000256" key="3">
    <source>
        <dbReference type="ARBA" id="ARBA00022490"/>
    </source>
</evidence>
<sequence>MTRCTFFCEKIDPGRRLIELSREVSHHVVRVHRRRSGDRIELIDGHGGRWVAEIVSISRSDGRVTVSLIEKIDAVNESLLNLVLLSALARPEKMDLLVRQTTELGVKALVFFPARMSIPMTTERATGKVKRWKKISREALCQCGRSVEPQILFVNSLAEAIGYAKEYLQKWERALKLVAFEKERNVSLKDLADEYEKVSEVCCCLGPEGGWGEDELCSLIDAGFLSIGLGPRILRYETAGVVLAGLCQYLWGDLGSKEGVGYEMSRL</sequence>
<evidence type="ECO:0000259" key="12">
    <source>
        <dbReference type="Pfam" id="PF20260"/>
    </source>
</evidence>
<dbReference type="Pfam" id="PF04452">
    <property type="entry name" value="Methyltrans_RNA"/>
    <property type="match status" value="1"/>
</dbReference>
<dbReference type="EC" id="2.1.1.193" evidence="10"/>
<dbReference type="InterPro" id="IPR015947">
    <property type="entry name" value="PUA-like_sf"/>
</dbReference>
<evidence type="ECO:0000256" key="4">
    <source>
        <dbReference type="ARBA" id="ARBA00022552"/>
    </source>
</evidence>
<reference evidence="13 14" key="1">
    <citation type="submission" date="2016-10" db="EMBL/GenBank/DDBJ databases">
        <authorList>
            <person name="de Groot N.N."/>
        </authorList>
    </citation>
    <scope>NUCLEOTIDE SEQUENCE [LARGE SCALE GENOMIC DNA]</scope>
    <source>
        <strain evidence="13 14">DSM 9990</strain>
    </source>
</reference>
<feature type="domain" description="Ribosomal RNA small subunit methyltransferase E methyltransferase" evidence="11">
    <location>
        <begin position="78"/>
        <end position="247"/>
    </location>
</feature>
<comment type="similarity">
    <text evidence="2 10">Belongs to the RNA methyltransferase RsmE family.</text>
</comment>
<evidence type="ECO:0000256" key="5">
    <source>
        <dbReference type="ARBA" id="ARBA00022603"/>
    </source>
</evidence>
<keyword evidence="5 10" id="KW-0489">Methyltransferase</keyword>
<dbReference type="InterPro" id="IPR029028">
    <property type="entry name" value="Alpha/beta_knot_MTases"/>
</dbReference>
<evidence type="ECO:0000313" key="14">
    <source>
        <dbReference type="Proteomes" id="UP000199611"/>
    </source>
</evidence>
<dbReference type="AlphaFoldDB" id="A0A1I4S5Z2"/>
<evidence type="ECO:0000256" key="1">
    <source>
        <dbReference type="ARBA" id="ARBA00004496"/>
    </source>
</evidence>
<keyword evidence="14" id="KW-1185">Reference proteome</keyword>
<keyword evidence="6 10" id="KW-0808">Transferase</keyword>
<organism evidence="13 14">
    <name type="scientific">Thermodesulforhabdus norvegica</name>
    <dbReference type="NCBI Taxonomy" id="39841"/>
    <lineage>
        <taxon>Bacteria</taxon>
        <taxon>Pseudomonadati</taxon>
        <taxon>Thermodesulfobacteriota</taxon>
        <taxon>Syntrophobacteria</taxon>
        <taxon>Syntrophobacterales</taxon>
        <taxon>Thermodesulforhabdaceae</taxon>
        <taxon>Thermodesulforhabdus</taxon>
    </lineage>
</organism>
<comment type="subcellular location">
    <subcellularLocation>
        <location evidence="1 10">Cytoplasm</location>
    </subcellularLocation>
</comment>
<evidence type="ECO:0000256" key="10">
    <source>
        <dbReference type="PIRNR" id="PIRNR015601"/>
    </source>
</evidence>
<dbReference type="SUPFAM" id="SSF88697">
    <property type="entry name" value="PUA domain-like"/>
    <property type="match status" value="1"/>
</dbReference>
<evidence type="ECO:0000256" key="9">
    <source>
        <dbReference type="ARBA" id="ARBA00047944"/>
    </source>
</evidence>